<dbReference type="HOGENOM" id="CLU_043611_1_1_10"/>
<protein>
    <recommendedName>
        <fullName evidence="6">1,4-dihydroxy-2-naphthoate octaprenyltransferase</fullName>
        <ecNumber evidence="6">2.5.1.74</ecNumber>
    </recommendedName>
</protein>
<keyword evidence="4 7" id="KW-1133">Transmembrane helix</keyword>
<dbReference type="InterPro" id="IPR026046">
    <property type="entry name" value="UBIAD1"/>
</dbReference>
<evidence type="ECO:0000256" key="2">
    <source>
        <dbReference type="ARBA" id="ARBA00022679"/>
    </source>
</evidence>
<dbReference type="PIRSF" id="PIRSF005355">
    <property type="entry name" value="UBIAD1"/>
    <property type="match status" value="1"/>
</dbReference>
<keyword evidence="2" id="KW-0808">Transferase</keyword>
<dbReference type="eggNOG" id="COG1575">
    <property type="taxonomic scope" value="Bacteria"/>
</dbReference>
<evidence type="ECO:0000313" key="9">
    <source>
        <dbReference type="Proteomes" id="UP000001227"/>
    </source>
</evidence>
<feature type="transmembrane region" description="Helical" evidence="7">
    <location>
        <begin position="252"/>
        <end position="273"/>
    </location>
</feature>
<evidence type="ECO:0000256" key="1">
    <source>
        <dbReference type="ARBA" id="ARBA00004141"/>
    </source>
</evidence>
<dbReference type="AlphaFoldDB" id="C3L411"/>
<dbReference type="GO" id="GO:0005886">
    <property type="term" value="C:plasma membrane"/>
    <property type="evidence" value="ECO:0007669"/>
    <property type="project" value="TreeGrafter"/>
</dbReference>
<sequence length="277" mass="29956">MGTALAVWSGKWDISVGILAGITASLLQIIANLANDYGDFLHGAGVGARVNNTQAVSQGSVNLKQIRVAIFCLVGLTIVCGIILLHLADLPKNTFIQFILLGVIAIIAAITYTMGPKPYAYIGLGDVSLFIFFGLVGVLGTAYLHTKIWNTAYLLPALTCGCFSVAVLNLNNIRDIDEDAPIGKKTLVVRIGRKAALYYQWALLVMGILGAIIFTAQHYHRPIQWIFLAALPQLVQSGMLTMRLPVNQLDPLLQRLVMAQLSFVLLFSIGLVLSCDC</sequence>
<keyword evidence="3 7" id="KW-0812">Transmembrane</keyword>
<evidence type="ECO:0000256" key="6">
    <source>
        <dbReference type="NCBIfam" id="TIGR00751"/>
    </source>
</evidence>
<dbReference type="PANTHER" id="PTHR13929:SF0">
    <property type="entry name" value="UBIA PRENYLTRANSFERASE DOMAIN-CONTAINING PROTEIN 1"/>
    <property type="match status" value="1"/>
</dbReference>
<dbReference type="PANTHER" id="PTHR13929">
    <property type="entry name" value="1,4-DIHYDROXY-2-NAPHTHOATE OCTAPRENYLTRANSFERASE"/>
    <property type="match status" value="1"/>
</dbReference>
<comment type="subcellular location">
    <subcellularLocation>
        <location evidence="1">Membrane</location>
        <topology evidence="1">Multi-pass membrane protein</topology>
    </subcellularLocation>
</comment>
<dbReference type="EC" id="2.5.1.74" evidence="6"/>
<dbReference type="STRING" id="452471.Aasi_1786"/>
<proteinExistence type="predicted"/>
<feature type="transmembrane region" description="Helical" evidence="7">
    <location>
        <begin position="195"/>
        <end position="216"/>
    </location>
</feature>
<dbReference type="Pfam" id="PF01040">
    <property type="entry name" value="UbiA"/>
    <property type="match status" value="1"/>
</dbReference>
<dbReference type="GO" id="GO:0009234">
    <property type="term" value="P:menaquinone biosynthetic process"/>
    <property type="evidence" value="ECO:0007669"/>
    <property type="project" value="UniProtKB-UniRule"/>
</dbReference>
<dbReference type="InterPro" id="IPR000537">
    <property type="entry name" value="UbiA_prenyltransferase"/>
</dbReference>
<feature type="transmembrane region" description="Helical" evidence="7">
    <location>
        <begin position="12"/>
        <end position="34"/>
    </location>
</feature>
<organism evidence="8 9">
    <name type="scientific">Amoebophilus asiaticus (strain 5a2)</name>
    <dbReference type="NCBI Taxonomy" id="452471"/>
    <lineage>
        <taxon>Bacteria</taxon>
        <taxon>Pseudomonadati</taxon>
        <taxon>Bacteroidota</taxon>
        <taxon>Cytophagia</taxon>
        <taxon>Cytophagales</taxon>
        <taxon>Amoebophilaceae</taxon>
        <taxon>Candidatus Amoebophilus</taxon>
    </lineage>
</organism>
<evidence type="ECO:0000313" key="8">
    <source>
        <dbReference type="EMBL" id="ACP21052.1"/>
    </source>
</evidence>
<dbReference type="NCBIfam" id="TIGR00751">
    <property type="entry name" value="menA"/>
    <property type="match status" value="1"/>
</dbReference>
<feature type="transmembrane region" description="Helical" evidence="7">
    <location>
        <begin position="94"/>
        <end position="115"/>
    </location>
</feature>
<name>C3L411_AMOA5</name>
<dbReference type="Proteomes" id="UP000001227">
    <property type="component" value="Chromosome"/>
</dbReference>
<reference evidence="8 9" key="1">
    <citation type="journal article" date="2010" name="J. Bacteriol.">
        <title>The genome of the amoeba symbiont 'Candidatus Amoebophilus asiaticus' reveals common mechanisms for host cell interaction among amoeba-associated bacteria.</title>
        <authorList>
            <person name="Schmitz-Esser S."/>
            <person name="Tischler P."/>
            <person name="Arnold R."/>
            <person name="Montanaro J."/>
            <person name="Wagner M."/>
            <person name="Rattei T."/>
            <person name="Horn M."/>
        </authorList>
    </citation>
    <scope>NUCLEOTIDE SEQUENCE [LARGE SCALE GENOMIC DNA]</scope>
    <source>
        <strain evidence="8 9">5a2</strain>
    </source>
</reference>
<feature type="transmembrane region" description="Helical" evidence="7">
    <location>
        <begin position="127"/>
        <end position="146"/>
    </location>
</feature>
<gene>
    <name evidence="8" type="ordered locus">Aasi_1786</name>
</gene>
<feature type="transmembrane region" description="Helical" evidence="7">
    <location>
        <begin position="68"/>
        <end position="88"/>
    </location>
</feature>
<keyword evidence="9" id="KW-1185">Reference proteome</keyword>
<dbReference type="GO" id="GO:0046428">
    <property type="term" value="F:1,4-dihydroxy-2-naphthoate polyprenyltransferase activity"/>
    <property type="evidence" value="ECO:0007669"/>
    <property type="project" value="UniProtKB-UniRule"/>
</dbReference>
<dbReference type="EMBL" id="CP001102">
    <property type="protein sequence ID" value="ACP21052.1"/>
    <property type="molecule type" value="Genomic_DNA"/>
</dbReference>
<evidence type="ECO:0000256" key="3">
    <source>
        <dbReference type="ARBA" id="ARBA00022692"/>
    </source>
</evidence>
<dbReference type="KEGG" id="aas:Aasi_1786"/>
<evidence type="ECO:0000256" key="4">
    <source>
        <dbReference type="ARBA" id="ARBA00022989"/>
    </source>
</evidence>
<accession>C3L411</accession>
<dbReference type="CDD" id="cd13962">
    <property type="entry name" value="PT_UbiA_UBIAD1"/>
    <property type="match status" value="1"/>
</dbReference>
<evidence type="ECO:0000256" key="5">
    <source>
        <dbReference type="ARBA" id="ARBA00023136"/>
    </source>
</evidence>
<dbReference type="GO" id="GO:0042371">
    <property type="term" value="P:vitamin K biosynthetic process"/>
    <property type="evidence" value="ECO:0007669"/>
    <property type="project" value="TreeGrafter"/>
</dbReference>
<evidence type="ECO:0000256" key="7">
    <source>
        <dbReference type="SAM" id="Phobius"/>
    </source>
</evidence>
<keyword evidence="5 7" id="KW-0472">Membrane</keyword>